<keyword evidence="6 7" id="KW-0067">ATP-binding</keyword>
<dbReference type="SUPFAM" id="SSF56112">
    <property type="entry name" value="Protein kinase-like (PK-like)"/>
    <property type="match status" value="1"/>
</dbReference>
<evidence type="ECO:0000256" key="4">
    <source>
        <dbReference type="ARBA" id="ARBA00022741"/>
    </source>
</evidence>
<name>A0AA88KI76_NAELO</name>
<dbReference type="CDD" id="cd14017">
    <property type="entry name" value="STKc_TTBK"/>
    <property type="match status" value="1"/>
</dbReference>
<dbReference type="PROSITE" id="PS00108">
    <property type="entry name" value="PROTEIN_KINASE_ST"/>
    <property type="match status" value="1"/>
</dbReference>
<dbReference type="Pfam" id="PF00069">
    <property type="entry name" value="Pkinase"/>
    <property type="match status" value="1"/>
</dbReference>
<dbReference type="InterPro" id="IPR000719">
    <property type="entry name" value="Prot_kinase_dom"/>
</dbReference>
<accession>A0AA88KI76</accession>
<dbReference type="AlphaFoldDB" id="A0AA88KI76"/>
<feature type="compositionally biased region" description="Basic and acidic residues" evidence="9">
    <location>
        <begin position="352"/>
        <end position="363"/>
    </location>
</feature>
<evidence type="ECO:0000256" key="1">
    <source>
        <dbReference type="ARBA" id="ARBA00012513"/>
    </source>
</evidence>
<keyword evidence="3" id="KW-0808">Transferase</keyword>
<evidence type="ECO:0000259" key="10">
    <source>
        <dbReference type="PROSITE" id="PS50011"/>
    </source>
</evidence>
<dbReference type="InterPro" id="IPR011009">
    <property type="entry name" value="Kinase-like_dom_sf"/>
</dbReference>
<dbReference type="Proteomes" id="UP000816034">
    <property type="component" value="Unassembled WGS sequence"/>
</dbReference>
<dbReference type="GO" id="GO:0005524">
    <property type="term" value="F:ATP binding"/>
    <property type="evidence" value="ECO:0007669"/>
    <property type="project" value="UniProtKB-UniRule"/>
</dbReference>
<evidence type="ECO:0000256" key="9">
    <source>
        <dbReference type="SAM" id="MobiDB-lite"/>
    </source>
</evidence>
<dbReference type="EC" id="2.7.11.1" evidence="1"/>
<keyword evidence="12" id="KW-1185">Reference proteome</keyword>
<dbReference type="InterPro" id="IPR047916">
    <property type="entry name" value="TTBK_Asator-like_STKc"/>
</dbReference>
<keyword evidence="5" id="KW-0418">Kinase</keyword>
<feature type="binding site" evidence="7">
    <location>
        <position position="51"/>
    </location>
    <ligand>
        <name>ATP</name>
        <dbReference type="ChEBI" id="CHEBI:30616"/>
    </ligand>
</feature>
<dbReference type="GeneID" id="68097569"/>
<dbReference type="Gene3D" id="1.10.510.10">
    <property type="entry name" value="Transferase(Phosphotransferase) domain 1"/>
    <property type="match status" value="1"/>
</dbReference>
<evidence type="ECO:0000313" key="11">
    <source>
        <dbReference type="EMBL" id="KAG2382534.1"/>
    </source>
</evidence>
<dbReference type="GO" id="GO:0004674">
    <property type="term" value="F:protein serine/threonine kinase activity"/>
    <property type="evidence" value="ECO:0007669"/>
    <property type="project" value="UniProtKB-KW"/>
</dbReference>
<keyword evidence="4 7" id="KW-0547">Nucleotide-binding</keyword>
<reference evidence="11 12" key="1">
    <citation type="journal article" date="2018" name="BMC Genomics">
        <title>The genome of Naegleria lovaniensis, the basis for a comparative approach to unravel pathogenicity factors of the human pathogenic amoeba N. fowleri.</title>
        <authorList>
            <person name="Liechti N."/>
            <person name="Schurch N."/>
            <person name="Bruggmann R."/>
            <person name="Wittwer M."/>
        </authorList>
    </citation>
    <scope>NUCLEOTIDE SEQUENCE [LARGE SCALE GENOMIC DNA]</scope>
    <source>
        <strain evidence="11 12">ATCC 30569</strain>
    </source>
</reference>
<dbReference type="EMBL" id="PYSW02000023">
    <property type="protein sequence ID" value="KAG2382534.1"/>
    <property type="molecule type" value="Genomic_DNA"/>
</dbReference>
<dbReference type="InterPro" id="IPR008271">
    <property type="entry name" value="Ser/Thr_kinase_AS"/>
</dbReference>
<dbReference type="RefSeq" id="XP_044548213.1">
    <property type="nucleotide sequence ID" value="XM_044694829.1"/>
</dbReference>
<dbReference type="InterPro" id="IPR017441">
    <property type="entry name" value="Protein_kinase_ATP_BS"/>
</dbReference>
<dbReference type="PROSITE" id="PS50011">
    <property type="entry name" value="PROTEIN_KINASE_DOM"/>
    <property type="match status" value="1"/>
</dbReference>
<proteinExistence type="inferred from homology"/>
<evidence type="ECO:0000256" key="5">
    <source>
        <dbReference type="ARBA" id="ARBA00022777"/>
    </source>
</evidence>
<gene>
    <name evidence="11" type="ORF">C9374_005114</name>
</gene>
<sequence length="371" mass="42322">MNNNPAARPPMLNVSTVIKSKWKIQGKLGQGAFGETYAAVDLHSGEDVAIKVEKLDNKKMILKLEVIALKKVQACPYVVRYIHSGRQDDYNFLVMERLGESLADLRKRTPRGAFSMSTTLRLGIQMIESLEGVHKLGYIHRDVKPSNFVMGRSKPKRGRAYLIDFGLARKFKLPSGEIRPPRRNAGFRGTARYASINSHHSKELGRRDDLWSVFYVLVEFALGSLPWRKIKDKEHIGELKERFTNAELVKDLPNEYQLFMEHLQKLGYADEPDYDYLKSLLLQVYSREGYSHDEPFDWQRKEKTSVPPQIDITSIVDDQPVVSADDRLPNRFVTGGPKSLDNDNQKPTQANKKNDNEESEKSGKGCKCIIL</sequence>
<evidence type="ECO:0000313" key="12">
    <source>
        <dbReference type="Proteomes" id="UP000816034"/>
    </source>
</evidence>
<comment type="similarity">
    <text evidence="8">Belongs to the protein kinase superfamily.</text>
</comment>
<protein>
    <recommendedName>
        <fullName evidence="1">non-specific serine/threonine protein kinase</fullName>
        <ecNumber evidence="1">2.7.11.1</ecNumber>
    </recommendedName>
</protein>
<dbReference type="InterPro" id="IPR050235">
    <property type="entry name" value="CK1_Ser-Thr_kinase"/>
</dbReference>
<keyword evidence="2 8" id="KW-0723">Serine/threonine-protein kinase</keyword>
<organism evidence="11 12">
    <name type="scientific">Naegleria lovaniensis</name>
    <name type="common">Amoeba</name>
    <dbReference type="NCBI Taxonomy" id="51637"/>
    <lineage>
        <taxon>Eukaryota</taxon>
        <taxon>Discoba</taxon>
        <taxon>Heterolobosea</taxon>
        <taxon>Tetramitia</taxon>
        <taxon>Eutetramitia</taxon>
        <taxon>Vahlkampfiidae</taxon>
        <taxon>Naegleria</taxon>
    </lineage>
</organism>
<dbReference type="PROSITE" id="PS00107">
    <property type="entry name" value="PROTEIN_KINASE_ATP"/>
    <property type="match status" value="1"/>
</dbReference>
<dbReference type="SMART" id="SM00220">
    <property type="entry name" value="S_TKc"/>
    <property type="match status" value="1"/>
</dbReference>
<dbReference type="PANTHER" id="PTHR11909">
    <property type="entry name" value="CASEIN KINASE-RELATED"/>
    <property type="match status" value="1"/>
</dbReference>
<evidence type="ECO:0000256" key="8">
    <source>
        <dbReference type="RuleBase" id="RU000304"/>
    </source>
</evidence>
<evidence type="ECO:0000256" key="3">
    <source>
        <dbReference type="ARBA" id="ARBA00022679"/>
    </source>
</evidence>
<evidence type="ECO:0000256" key="7">
    <source>
        <dbReference type="PROSITE-ProRule" id="PRU10141"/>
    </source>
</evidence>
<feature type="region of interest" description="Disordered" evidence="9">
    <location>
        <begin position="326"/>
        <end position="365"/>
    </location>
</feature>
<evidence type="ECO:0000256" key="2">
    <source>
        <dbReference type="ARBA" id="ARBA00022527"/>
    </source>
</evidence>
<comment type="caution">
    <text evidence="11">The sequence shown here is derived from an EMBL/GenBank/DDBJ whole genome shotgun (WGS) entry which is preliminary data.</text>
</comment>
<feature type="domain" description="Protein kinase" evidence="10">
    <location>
        <begin position="22"/>
        <end position="282"/>
    </location>
</feature>
<evidence type="ECO:0000256" key="6">
    <source>
        <dbReference type="ARBA" id="ARBA00022840"/>
    </source>
</evidence>